<evidence type="ECO:0000313" key="3">
    <source>
        <dbReference type="Proteomes" id="UP001057998"/>
    </source>
</evidence>
<dbReference type="Proteomes" id="UP001057998">
    <property type="component" value="Chromosome 2"/>
</dbReference>
<dbReference type="EMBL" id="CP101509">
    <property type="protein sequence ID" value="UTV30889.1"/>
    <property type="molecule type" value="Genomic_DNA"/>
</dbReference>
<name>A0ABY5GNH2_9GAMM</name>
<feature type="domain" description="Transcription regulator PadR N-terminal" evidence="1">
    <location>
        <begin position="12"/>
        <end position="81"/>
    </location>
</feature>
<dbReference type="PANTHER" id="PTHR43252">
    <property type="entry name" value="TRANSCRIPTIONAL REGULATOR YQJI"/>
    <property type="match status" value="1"/>
</dbReference>
<dbReference type="InterPro" id="IPR036390">
    <property type="entry name" value="WH_DNA-bd_sf"/>
</dbReference>
<reference evidence="2" key="1">
    <citation type="submission" date="2022-07" db="EMBL/GenBank/DDBJ databases">
        <title>Genome sequencing of Photobacterium atrarenae GJH2-4.</title>
        <authorList>
            <person name="Park S.-J."/>
        </authorList>
    </citation>
    <scope>NUCLEOTIDE SEQUENCE</scope>
    <source>
        <strain evidence="2">GJH2-4</strain>
    </source>
</reference>
<sequence>MKNPLSNLQVILLSLLSEEAMTGYDLNKQTAAYGWSASHQQIYRELNLMESKGYVTFELVPQEGKPDKKVYTVSDCGRDLLSLVAEATSPSVPKWQDEAGAMVFSKHANFFFAYITQLSDEMIRLDQVRDSMLPEARLLLNRRRQHLQADIDWCNQVIEKFTPMSQTA</sequence>
<dbReference type="InterPro" id="IPR005149">
    <property type="entry name" value="Tscrpt_reg_PadR_N"/>
</dbReference>
<organism evidence="2 3">
    <name type="scientific">Photobacterium atrarenae</name>
    <dbReference type="NCBI Taxonomy" id="865757"/>
    <lineage>
        <taxon>Bacteria</taxon>
        <taxon>Pseudomonadati</taxon>
        <taxon>Pseudomonadota</taxon>
        <taxon>Gammaproteobacteria</taxon>
        <taxon>Vibrionales</taxon>
        <taxon>Vibrionaceae</taxon>
        <taxon>Photobacterium</taxon>
    </lineage>
</organism>
<dbReference type="PANTHER" id="PTHR43252:SF4">
    <property type="entry name" value="TRANSCRIPTIONAL REGULATORY PROTEIN"/>
    <property type="match status" value="1"/>
</dbReference>
<evidence type="ECO:0000259" key="1">
    <source>
        <dbReference type="Pfam" id="PF03551"/>
    </source>
</evidence>
<dbReference type="SUPFAM" id="SSF46785">
    <property type="entry name" value="Winged helix' DNA-binding domain"/>
    <property type="match status" value="1"/>
</dbReference>
<proteinExistence type="predicted"/>
<keyword evidence="3" id="KW-1185">Reference proteome</keyword>
<evidence type="ECO:0000313" key="2">
    <source>
        <dbReference type="EMBL" id="UTV30889.1"/>
    </source>
</evidence>
<protein>
    <submittedName>
        <fullName evidence="2">PadR family transcriptional regulator</fullName>
    </submittedName>
</protein>
<accession>A0ABY5GNH2</accession>
<dbReference type="RefSeq" id="WP_255392259.1">
    <property type="nucleotide sequence ID" value="NZ_CP101509.1"/>
</dbReference>
<dbReference type="Pfam" id="PF03551">
    <property type="entry name" value="PadR"/>
    <property type="match status" value="1"/>
</dbReference>
<gene>
    <name evidence="2" type="ORF">NNL38_20240</name>
</gene>
<dbReference type="Gene3D" id="1.10.10.10">
    <property type="entry name" value="Winged helix-like DNA-binding domain superfamily/Winged helix DNA-binding domain"/>
    <property type="match status" value="1"/>
</dbReference>
<dbReference type="InterPro" id="IPR036388">
    <property type="entry name" value="WH-like_DNA-bd_sf"/>
</dbReference>